<dbReference type="Pfam" id="PF05648">
    <property type="entry name" value="PEX11"/>
    <property type="match status" value="1"/>
</dbReference>
<comment type="subcellular location">
    <subcellularLocation>
        <location evidence="3">Peroxisome membrane</location>
    </subcellularLocation>
</comment>
<dbReference type="PANTHER" id="PTHR20990:SF1">
    <property type="entry name" value="PEROXISOMAL MEMBRANE PROTEIN 11C"/>
    <property type="match status" value="1"/>
</dbReference>
<evidence type="ECO:0000256" key="1">
    <source>
        <dbReference type="ARBA" id="ARBA00023136"/>
    </source>
</evidence>
<evidence type="ECO:0000313" key="6">
    <source>
        <dbReference type="RefSeq" id="XP_017783786.1"/>
    </source>
</evidence>
<dbReference type="RefSeq" id="XP_017783778.1">
    <property type="nucleotide sequence ID" value="XM_017928289.1"/>
</dbReference>
<protein>
    <submittedName>
        <fullName evidence="5 6">Peroxisomal membrane protein 11C isoform X1</fullName>
    </submittedName>
</protein>
<dbReference type="RefSeq" id="XP_017783786.1">
    <property type="nucleotide sequence ID" value="XM_017928297.1"/>
</dbReference>
<keyword evidence="1" id="KW-0472">Membrane</keyword>
<reference evidence="5 6" key="1">
    <citation type="submission" date="2025-05" db="UniProtKB">
        <authorList>
            <consortium name="RefSeq"/>
        </authorList>
    </citation>
    <scope>IDENTIFICATION</scope>
    <source>
        <tissue evidence="5 6">Whole Larva</tissue>
    </source>
</reference>
<evidence type="ECO:0000313" key="5">
    <source>
        <dbReference type="RefSeq" id="XP_017783778.1"/>
    </source>
</evidence>
<evidence type="ECO:0000256" key="3">
    <source>
        <dbReference type="ARBA" id="ARBA00046271"/>
    </source>
</evidence>
<keyword evidence="2" id="KW-0576">Peroxisome</keyword>
<dbReference type="InterPro" id="IPR026510">
    <property type="entry name" value="PEX11C_met"/>
</dbReference>
<dbReference type="GeneID" id="108567682"/>
<proteinExistence type="predicted"/>
<sequence length="232" mass="26274">MAFKMLDEICAVLETYKGRDKFLRTLCYSTKLIGGLAGNEVVAKRLLAFSSKMSGTRAVLRLLDDLPMLKYNLEYGLGGEEPDKLMASLGVVTNVIDQIYYPIEKMSWLLEHKLIDGNNGGAWDTASSVFWVASIYFSLMRNLRYVAVLEKHKNCIGSVADKRETLEKLLLNQKFEFLTCIRLSLDLVHAINTLPKGYLWGEKLNNWQVGLIASASSFLGLYQLFAKRQMKQ</sequence>
<evidence type="ECO:0000313" key="4">
    <source>
        <dbReference type="Proteomes" id="UP000695000"/>
    </source>
</evidence>
<dbReference type="Proteomes" id="UP000695000">
    <property type="component" value="Unplaced"/>
</dbReference>
<evidence type="ECO:0000256" key="2">
    <source>
        <dbReference type="ARBA" id="ARBA00023140"/>
    </source>
</evidence>
<name>A0ABM1NAC8_NICVS</name>
<keyword evidence="4" id="KW-1185">Reference proteome</keyword>
<dbReference type="PANTHER" id="PTHR20990">
    <property type="entry name" value="PEROXISOMAL BIOGENESIS FACTOR 11"/>
    <property type="match status" value="1"/>
</dbReference>
<organism evidence="4 5">
    <name type="scientific">Nicrophorus vespilloides</name>
    <name type="common">Boreal carrion beetle</name>
    <dbReference type="NCBI Taxonomy" id="110193"/>
    <lineage>
        <taxon>Eukaryota</taxon>
        <taxon>Metazoa</taxon>
        <taxon>Ecdysozoa</taxon>
        <taxon>Arthropoda</taxon>
        <taxon>Hexapoda</taxon>
        <taxon>Insecta</taxon>
        <taxon>Pterygota</taxon>
        <taxon>Neoptera</taxon>
        <taxon>Endopterygota</taxon>
        <taxon>Coleoptera</taxon>
        <taxon>Polyphaga</taxon>
        <taxon>Staphyliniformia</taxon>
        <taxon>Silphidae</taxon>
        <taxon>Nicrophorinae</taxon>
        <taxon>Nicrophorus</taxon>
    </lineage>
</organism>
<accession>A0ABM1NAC8</accession>
<gene>
    <name evidence="5 6" type="primary">LOC108567682</name>
</gene>
<dbReference type="InterPro" id="IPR008733">
    <property type="entry name" value="PEX11"/>
</dbReference>